<name>A0A6A6TYG8_9PEZI</name>
<dbReference type="EMBL" id="MU004241">
    <property type="protein sequence ID" value="KAF2665129.1"/>
    <property type="molecule type" value="Genomic_DNA"/>
</dbReference>
<accession>A0A6A6TYG8</accession>
<gene>
    <name evidence="3" type="ORF">BT63DRAFT_85717</name>
</gene>
<organism evidence="3 4">
    <name type="scientific">Microthyrium microscopicum</name>
    <dbReference type="NCBI Taxonomy" id="703497"/>
    <lineage>
        <taxon>Eukaryota</taxon>
        <taxon>Fungi</taxon>
        <taxon>Dikarya</taxon>
        <taxon>Ascomycota</taxon>
        <taxon>Pezizomycotina</taxon>
        <taxon>Dothideomycetes</taxon>
        <taxon>Dothideomycetes incertae sedis</taxon>
        <taxon>Microthyriales</taxon>
        <taxon>Microthyriaceae</taxon>
        <taxon>Microthyrium</taxon>
    </lineage>
</organism>
<evidence type="ECO:0008006" key="5">
    <source>
        <dbReference type="Google" id="ProtNLM"/>
    </source>
</evidence>
<dbReference type="AlphaFoldDB" id="A0A6A6TYG8"/>
<sequence>MRSVLLATLVFGASSLAALNERFVDNTGLIHKRQQFKPSTTTAEGSTCADAFGSGYVTCRDATTTANRLCYNPDLGQTCCSNNWACPSGAFCLASGACCPNGQSPQSCANQNGLTVSSDFHAPTSGPLISNSTVSTSSAKATSANAKPSQSALPSSGASSNLGRQAVGVAGALLAGAALL</sequence>
<protein>
    <recommendedName>
        <fullName evidence="5">GPI anchored protein</fullName>
    </recommendedName>
</protein>
<evidence type="ECO:0000313" key="3">
    <source>
        <dbReference type="EMBL" id="KAF2665129.1"/>
    </source>
</evidence>
<feature type="region of interest" description="Disordered" evidence="1">
    <location>
        <begin position="139"/>
        <end position="160"/>
    </location>
</feature>
<evidence type="ECO:0000313" key="4">
    <source>
        <dbReference type="Proteomes" id="UP000799302"/>
    </source>
</evidence>
<evidence type="ECO:0000256" key="1">
    <source>
        <dbReference type="SAM" id="MobiDB-lite"/>
    </source>
</evidence>
<dbReference type="OrthoDB" id="5409186at2759"/>
<dbReference type="Proteomes" id="UP000799302">
    <property type="component" value="Unassembled WGS sequence"/>
</dbReference>
<reference evidence="3" key="1">
    <citation type="journal article" date="2020" name="Stud. Mycol.">
        <title>101 Dothideomycetes genomes: a test case for predicting lifestyles and emergence of pathogens.</title>
        <authorList>
            <person name="Haridas S."/>
            <person name="Albert R."/>
            <person name="Binder M."/>
            <person name="Bloem J."/>
            <person name="Labutti K."/>
            <person name="Salamov A."/>
            <person name="Andreopoulos B."/>
            <person name="Baker S."/>
            <person name="Barry K."/>
            <person name="Bills G."/>
            <person name="Bluhm B."/>
            <person name="Cannon C."/>
            <person name="Castanera R."/>
            <person name="Culley D."/>
            <person name="Daum C."/>
            <person name="Ezra D."/>
            <person name="Gonzalez J."/>
            <person name="Henrissat B."/>
            <person name="Kuo A."/>
            <person name="Liang C."/>
            <person name="Lipzen A."/>
            <person name="Lutzoni F."/>
            <person name="Magnuson J."/>
            <person name="Mondo S."/>
            <person name="Nolan M."/>
            <person name="Ohm R."/>
            <person name="Pangilinan J."/>
            <person name="Park H.-J."/>
            <person name="Ramirez L."/>
            <person name="Alfaro M."/>
            <person name="Sun H."/>
            <person name="Tritt A."/>
            <person name="Yoshinaga Y."/>
            <person name="Zwiers L.-H."/>
            <person name="Turgeon B."/>
            <person name="Goodwin S."/>
            <person name="Spatafora J."/>
            <person name="Crous P."/>
            <person name="Grigoriev I."/>
        </authorList>
    </citation>
    <scope>NUCLEOTIDE SEQUENCE</scope>
    <source>
        <strain evidence="3">CBS 115976</strain>
    </source>
</reference>
<feature type="chain" id="PRO_5025485259" description="GPI anchored protein" evidence="2">
    <location>
        <begin position="18"/>
        <end position="180"/>
    </location>
</feature>
<feature type="signal peptide" evidence="2">
    <location>
        <begin position="1"/>
        <end position="17"/>
    </location>
</feature>
<proteinExistence type="predicted"/>
<evidence type="ECO:0000256" key="2">
    <source>
        <dbReference type="SAM" id="SignalP"/>
    </source>
</evidence>
<keyword evidence="4" id="KW-1185">Reference proteome</keyword>
<keyword evidence="2" id="KW-0732">Signal</keyword>